<name>A0A5B7H5U9_PORTR</name>
<organism evidence="2 3">
    <name type="scientific">Portunus trituberculatus</name>
    <name type="common">Swimming crab</name>
    <name type="synonym">Neptunus trituberculatus</name>
    <dbReference type="NCBI Taxonomy" id="210409"/>
    <lineage>
        <taxon>Eukaryota</taxon>
        <taxon>Metazoa</taxon>
        <taxon>Ecdysozoa</taxon>
        <taxon>Arthropoda</taxon>
        <taxon>Crustacea</taxon>
        <taxon>Multicrustacea</taxon>
        <taxon>Malacostraca</taxon>
        <taxon>Eumalacostraca</taxon>
        <taxon>Eucarida</taxon>
        <taxon>Decapoda</taxon>
        <taxon>Pleocyemata</taxon>
        <taxon>Brachyura</taxon>
        <taxon>Eubrachyura</taxon>
        <taxon>Portunoidea</taxon>
        <taxon>Portunidae</taxon>
        <taxon>Portuninae</taxon>
        <taxon>Portunus</taxon>
    </lineage>
</organism>
<dbReference type="Proteomes" id="UP000324222">
    <property type="component" value="Unassembled WGS sequence"/>
</dbReference>
<comment type="caution">
    <text evidence="2">The sequence shown here is derived from an EMBL/GenBank/DDBJ whole genome shotgun (WGS) entry which is preliminary data.</text>
</comment>
<evidence type="ECO:0000256" key="1">
    <source>
        <dbReference type="SAM" id="MobiDB-lite"/>
    </source>
</evidence>
<gene>
    <name evidence="2" type="ORF">E2C01_058345</name>
</gene>
<evidence type="ECO:0000313" key="3">
    <source>
        <dbReference type="Proteomes" id="UP000324222"/>
    </source>
</evidence>
<keyword evidence="3" id="KW-1185">Reference proteome</keyword>
<dbReference type="AlphaFoldDB" id="A0A5B7H5U9"/>
<protein>
    <submittedName>
        <fullName evidence="2">Uncharacterized protein</fullName>
    </submittedName>
</protein>
<evidence type="ECO:0000313" key="2">
    <source>
        <dbReference type="EMBL" id="MPC64234.1"/>
    </source>
</evidence>
<reference evidence="2 3" key="1">
    <citation type="submission" date="2019-05" db="EMBL/GenBank/DDBJ databases">
        <title>Another draft genome of Portunus trituberculatus and its Hox gene families provides insights of decapod evolution.</title>
        <authorList>
            <person name="Jeong J.-H."/>
            <person name="Song I."/>
            <person name="Kim S."/>
            <person name="Choi T."/>
            <person name="Kim D."/>
            <person name="Ryu S."/>
            <person name="Kim W."/>
        </authorList>
    </citation>
    <scope>NUCLEOTIDE SEQUENCE [LARGE SCALE GENOMIC DNA]</scope>
    <source>
        <tissue evidence="2">Muscle</tissue>
    </source>
</reference>
<dbReference type="OrthoDB" id="10258156at2759"/>
<feature type="region of interest" description="Disordered" evidence="1">
    <location>
        <begin position="74"/>
        <end position="95"/>
    </location>
</feature>
<dbReference type="EMBL" id="VSRR010021811">
    <property type="protein sequence ID" value="MPC64234.1"/>
    <property type="molecule type" value="Genomic_DNA"/>
</dbReference>
<proteinExistence type="predicted"/>
<accession>A0A5B7H5U9</accession>
<sequence length="127" mass="13988">MPVCGHWKAAMTSLQQVNEALGRVVTFLTPLMPLIGCHMVDFLTLRHWDNLLPPQIQHDLLSLPANVLHQLPSATLPHSHEHGEAGSSEPWSVSSSDLPTFMSQVRRHCPAALGVTTPVEQVCEVQE</sequence>